<name>A0A8J3BG49_9ACTN</name>
<dbReference type="PROSITE" id="PS50883">
    <property type="entry name" value="EAL"/>
    <property type="match status" value="1"/>
</dbReference>
<dbReference type="SMART" id="SM00052">
    <property type="entry name" value="EAL"/>
    <property type="match status" value="1"/>
</dbReference>
<dbReference type="GO" id="GO:0071111">
    <property type="term" value="F:cyclic-guanylate-specific phosphodiesterase activity"/>
    <property type="evidence" value="ECO:0007669"/>
    <property type="project" value="InterPro"/>
</dbReference>
<dbReference type="PANTHER" id="PTHR33121:SF76">
    <property type="entry name" value="SIGNALING PROTEIN"/>
    <property type="match status" value="1"/>
</dbReference>
<reference evidence="2" key="1">
    <citation type="journal article" date="2014" name="Int. J. Syst. Evol. Microbiol.">
        <title>Complete genome sequence of Corynebacterium casei LMG S-19264T (=DSM 44701T), isolated from a smear-ripened cheese.</title>
        <authorList>
            <consortium name="US DOE Joint Genome Institute (JGI-PGF)"/>
            <person name="Walter F."/>
            <person name="Albersmeier A."/>
            <person name="Kalinowski J."/>
            <person name="Ruckert C."/>
        </authorList>
    </citation>
    <scope>NUCLEOTIDE SEQUENCE</scope>
    <source>
        <strain evidence="2">JCM 3091</strain>
    </source>
</reference>
<dbReference type="InterPro" id="IPR029016">
    <property type="entry name" value="GAF-like_dom_sf"/>
</dbReference>
<dbReference type="RefSeq" id="WP_189112927.1">
    <property type="nucleotide sequence ID" value="NZ_BMQC01000002.1"/>
</dbReference>
<dbReference type="Gene3D" id="3.30.450.40">
    <property type="match status" value="1"/>
</dbReference>
<dbReference type="CDD" id="cd01948">
    <property type="entry name" value="EAL"/>
    <property type="match status" value="1"/>
</dbReference>
<comment type="caution">
    <text evidence="2">The sequence shown here is derived from an EMBL/GenBank/DDBJ whole genome shotgun (WGS) entry which is preliminary data.</text>
</comment>
<evidence type="ECO:0000259" key="1">
    <source>
        <dbReference type="PROSITE" id="PS50883"/>
    </source>
</evidence>
<dbReference type="SUPFAM" id="SSF141868">
    <property type="entry name" value="EAL domain-like"/>
    <property type="match status" value="1"/>
</dbReference>
<organism evidence="2 3">
    <name type="scientific">Pilimelia terevasa</name>
    <dbReference type="NCBI Taxonomy" id="53372"/>
    <lineage>
        <taxon>Bacteria</taxon>
        <taxon>Bacillati</taxon>
        <taxon>Actinomycetota</taxon>
        <taxon>Actinomycetes</taxon>
        <taxon>Micromonosporales</taxon>
        <taxon>Micromonosporaceae</taxon>
        <taxon>Pilimelia</taxon>
    </lineage>
</organism>
<dbReference type="Pfam" id="PF13185">
    <property type="entry name" value="GAF_2"/>
    <property type="match status" value="1"/>
</dbReference>
<dbReference type="AlphaFoldDB" id="A0A8J3BG49"/>
<dbReference type="Proteomes" id="UP000662200">
    <property type="component" value="Unassembled WGS sequence"/>
</dbReference>
<accession>A0A8J3BG49</accession>
<dbReference type="PANTHER" id="PTHR33121">
    <property type="entry name" value="CYCLIC DI-GMP PHOSPHODIESTERASE PDEF"/>
    <property type="match status" value="1"/>
</dbReference>
<sequence>MGRQRTAAGEQVAELLLTARRSLGLSVAFLSRLDDDLQHLEVVESSVPLLFREGVTQPRATTFCQAVLDRRLPAVMADVRQHPTAMRLPAARMPRIRSFVSVPVTLSDGSLYGTFCAAGLTSDKDLTARDEALMNVLAAAAAVVVEPEVREAGRRAEIDARLDEVVGAGGPTVLLQPIVALPGGVRVGAEALSRFPAAWQAPPDACFAQAHSVDRGAELELAALRGAAAHLDAVAGYVSMNLSPGVLLHPDGAALLATLPLDRVVLELSEHDPVADYEALTKVLAPLRAGGMRLAVDDVGAGFASMRHIVLTAPDLLKLDRSIVDGIHADQVLTTLVGSLVTFGHGCGAAVVAEGVETAEDAAALHALGVDYAQGWLYGRPGPPEALTAVG</sequence>
<keyword evidence="3" id="KW-1185">Reference proteome</keyword>
<dbReference type="Gene3D" id="3.20.20.450">
    <property type="entry name" value="EAL domain"/>
    <property type="match status" value="1"/>
</dbReference>
<dbReference type="Pfam" id="PF00563">
    <property type="entry name" value="EAL"/>
    <property type="match status" value="1"/>
</dbReference>
<dbReference type="InterPro" id="IPR001633">
    <property type="entry name" value="EAL_dom"/>
</dbReference>
<proteinExistence type="predicted"/>
<dbReference type="InterPro" id="IPR050706">
    <property type="entry name" value="Cyclic-di-GMP_PDE-like"/>
</dbReference>
<feature type="domain" description="EAL" evidence="1">
    <location>
        <begin position="155"/>
        <end position="391"/>
    </location>
</feature>
<dbReference type="SUPFAM" id="SSF55781">
    <property type="entry name" value="GAF domain-like"/>
    <property type="match status" value="1"/>
</dbReference>
<dbReference type="InterPro" id="IPR035919">
    <property type="entry name" value="EAL_sf"/>
</dbReference>
<protein>
    <recommendedName>
        <fullName evidence="1">EAL domain-containing protein</fullName>
    </recommendedName>
</protein>
<dbReference type="InterPro" id="IPR003018">
    <property type="entry name" value="GAF"/>
</dbReference>
<dbReference type="SMART" id="SM00065">
    <property type="entry name" value="GAF"/>
    <property type="match status" value="1"/>
</dbReference>
<evidence type="ECO:0000313" key="2">
    <source>
        <dbReference type="EMBL" id="GGK19039.1"/>
    </source>
</evidence>
<dbReference type="EMBL" id="BMQC01000002">
    <property type="protein sequence ID" value="GGK19039.1"/>
    <property type="molecule type" value="Genomic_DNA"/>
</dbReference>
<gene>
    <name evidence="2" type="ORF">GCM10010124_09550</name>
</gene>
<evidence type="ECO:0000313" key="3">
    <source>
        <dbReference type="Proteomes" id="UP000662200"/>
    </source>
</evidence>
<reference evidence="2" key="2">
    <citation type="submission" date="2020-09" db="EMBL/GenBank/DDBJ databases">
        <authorList>
            <person name="Sun Q."/>
            <person name="Ohkuma M."/>
        </authorList>
    </citation>
    <scope>NUCLEOTIDE SEQUENCE</scope>
    <source>
        <strain evidence="2">JCM 3091</strain>
    </source>
</reference>